<dbReference type="RefSeq" id="XP_020903670.2">
    <property type="nucleotide sequence ID" value="XM_021048011.2"/>
</dbReference>
<comment type="subcellular location">
    <subcellularLocation>
        <location evidence="8">Cytoplasm</location>
    </subcellularLocation>
</comment>
<dbReference type="InterPro" id="IPR029058">
    <property type="entry name" value="AB_hydrolase_fold"/>
</dbReference>
<dbReference type="GO" id="GO:0005829">
    <property type="term" value="C:cytosol"/>
    <property type="evidence" value="ECO:0007669"/>
    <property type="project" value="TreeGrafter"/>
</dbReference>
<keyword evidence="6 8" id="KW-0378">Hydrolase</keyword>
<evidence type="ECO:0000256" key="3">
    <source>
        <dbReference type="ARBA" id="ARBA00012479"/>
    </source>
</evidence>
<evidence type="ECO:0000313" key="10">
    <source>
        <dbReference type="Proteomes" id="UP000887567"/>
    </source>
</evidence>
<comment type="similarity">
    <text evidence="2 8">Belongs to the esterase D family.</text>
</comment>
<evidence type="ECO:0000256" key="2">
    <source>
        <dbReference type="ARBA" id="ARBA00005622"/>
    </source>
</evidence>
<dbReference type="GO" id="GO:0018738">
    <property type="term" value="F:S-formylglutathione hydrolase activity"/>
    <property type="evidence" value="ECO:0007669"/>
    <property type="project" value="UniProtKB-EC"/>
</dbReference>
<dbReference type="InterPro" id="IPR000801">
    <property type="entry name" value="Esterase-like"/>
</dbReference>
<sequence length="319" mass="35997">MRVLPCHLLRGLKSVRLYFQLPRGLSSDTIKLLKNKMAEELTEVSSNVCYGGYQKVFSHKSTELDCVMKFSVFLPPQAESEKVPVLYYLSGLTCTEQNFMLKGEARRYAAEEGIMIVGPDTSPRGCNIEGEDDSYDFGSGAGFYLDATEEKWKKNYRMFTYVTQELHDLIQSKFPVVSNKQSIMGHSMGGHGALVCALKKPGFYRSASAFSPICNPMKCPWGQKAFTGYLGPNQGAWKEYDASELVKKYSGPPLDILIDQGTADEFYPHQLLPDNLVEASKSTNVKVTLRMQEDYDHSYYFISTFMGDHVKHHTKYLKA</sequence>
<evidence type="ECO:0000256" key="5">
    <source>
        <dbReference type="ARBA" id="ARBA00022487"/>
    </source>
</evidence>
<organism evidence="9 10">
    <name type="scientific">Exaiptasia diaphana</name>
    <name type="common">Tropical sea anemone</name>
    <name type="synonym">Aiptasia pulchella</name>
    <dbReference type="NCBI Taxonomy" id="2652724"/>
    <lineage>
        <taxon>Eukaryota</taxon>
        <taxon>Metazoa</taxon>
        <taxon>Cnidaria</taxon>
        <taxon>Anthozoa</taxon>
        <taxon>Hexacorallia</taxon>
        <taxon>Actiniaria</taxon>
        <taxon>Aiptasiidae</taxon>
        <taxon>Exaiptasia</taxon>
    </lineage>
</organism>
<evidence type="ECO:0000256" key="8">
    <source>
        <dbReference type="RuleBase" id="RU363068"/>
    </source>
</evidence>
<dbReference type="FunFam" id="3.40.50.1820:FF:000002">
    <property type="entry name" value="S-formylglutathione hydrolase"/>
    <property type="match status" value="1"/>
</dbReference>
<dbReference type="Gene3D" id="3.40.50.1820">
    <property type="entry name" value="alpha/beta hydrolase"/>
    <property type="match status" value="1"/>
</dbReference>
<keyword evidence="8" id="KW-0963">Cytoplasm</keyword>
<comment type="function">
    <text evidence="1 8">Serine hydrolase involved in the detoxification of formaldehyde.</text>
</comment>
<dbReference type="AlphaFoldDB" id="A0A913XG24"/>
<evidence type="ECO:0000256" key="4">
    <source>
        <dbReference type="ARBA" id="ARBA00016774"/>
    </source>
</evidence>
<dbReference type="SUPFAM" id="SSF53474">
    <property type="entry name" value="alpha/beta-Hydrolases"/>
    <property type="match status" value="1"/>
</dbReference>
<feature type="active site" description="Charge relay system" evidence="7">
    <location>
        <position position="297"/>
    </location>
</feature>
<dbReference type="EC" id="3.1.2.12" evidence="3 8"/>
<comment type="catalytic activity">
    <reaction evidence="8">
        <text>S-formylglutathione + H2O = formate + glutathione + H(+)</text>
        <dbReference type="Rhea" id="RHEA:14961"/>
        <dbReference type="ChEBI" id="CHEBI:15377"/>
        <dbReference type="ChEBI" id="CHEBI:15378"/>
        <dbReference type="ChEBI" id="CHEBI:15740"/>
        <dbReference type="ChEBI" id="CHEBI:57688"/>
        <dbReference type="ChEBI" id="CHEBI:57925"/>
        <dbReference type="EC" id="3.1.2.12"/>
    </reaction>
</comment>
<dbReference type="InterPro" id="IPR014186">
    <property type="entry name" value="S-formylglutathione_hydrol"/>
</dbReference>
<dbReference type="GeneID" id="110242069"/>
<dbReference type="OMA" id="PSDCPWG"/>
<dbReference type="GO" id="GO:0046294">
    <property type="term" value="P:formaldehyde catabolic process"/>
    <property type="evidence" value="ECO:0007669"/>
    <property type="project" value="InterPro"/>
</dbReference>
<name>A0A913XG24_EXADI</name>
<dbReference type="GO" id="GO:0052689">
    <property type="term" value="F:carboxylic ester hydrolase activity"/>
    <property type="evidence" value="ECO:0007669"/>
    <property type="project" value="UniProtKB-KW"/>
</dbReference>
<accession>A0A913XG24</accession>
<dbReference type="OrthoDB" id="420518at2759"/>
<feature type="active site" description="Charge relay system" evidence="7">
    <location>
        <position position="264"/>
    </location>
</feature>
<dbReference type="PANTHER" id="PTHR10061:SF0">
    <property type="entry name" value="S-FORMYLGLUTATHIONE HYDROLASE"/>
    <property type="match status" value="1"/>
</dbReference>
<keyword evidence="10" id="KW-1185">Reference proteome</keyword>
<dbReference type="PANTHER" id="PTHR10061">
    <property type="entry name" value="S-FORMYLGLUTATHIONE HYDROLASE"/>
    <property type="match status" value="1"/>
</dbReference>
<evidence type="ECO:0000256" key="1">
    <source>
        <dbReference type="ARBA" id="ARBA00002608"/>
    </source>
</evidence>
<dbReference type="Proteomes" id="UP000887567">
    <property type="component" value="Unplaced"/>
</dbReference>
<proteinExistence type="inferred from homology"/>
<dbReference type="EnsemblMetazoa" id="XM_021048011.2">
    <property type="protein sequence ID" value="XP_020903670.2"/>
    <property type="gene ID" value="LOC110242069"/>
</dbReference>
<dbReference type="NCBIfam" id="TIGR02821">
    <property type="entry name" value="fghA_ester_D"/>
    <property type="match status" value="1"/>
</dbReference>
<dbReference type="Pfam" id="PF00756">
    <property type="entry name" value="Esterase"/>
    <property type="match status" value="1"/>
</dbReference>
<feature type="active site" description="Charge relay system" evidence="7">
    <location>
        <position position="187"/>
    </location>
</feature>
<keyword evidence="5 8" id="KW-0719">Serine esterase</keyword>
<reference evidence="9" key="1">
    <citation type="submission" date="2022-11" db="UniProtKB">
        <authorList>
            <consortium name="EnsemblMetazoa"/>
        </authorList>
    </citation>
    <scope>IDENTIFICATION</scope>
</reference>
<evidence type="ECO:0000256" key="7">
    <source>
        <dbReference type="PIRSR" id="PIRSR614186-1"/>
    </source>
</evidence>
<evidence type="ECO:0000313" key="9">
    <source>
        <dbReference type="EnsemblMetazoa" id="XP_020903670.2"/>
    </source>
</evidence>
<evidence type="ECO:0000256" key="6">
    <source>
        <dbReference type="ARBA" id="ARBA00022801"/>
    </source>
</evidence>
<dbReference type="KEGG" id="epa:110242069"/>
<protein>
    <recommendedName>
        <fullName evidence="4 8">S-formylglutathione hydrolase</fullName>
        <ecNumber evidence="3 8">3.1.2.12</ecNumber>
    </recommendedName>
</protein>